<protein>
    <recommendedName>
        <fullName evidence="6">Mutator family transposase</fullName>
    </recommendedName>
</protein>
<reference evidence="7 8" key="1">
    <citation type="submission" date="2023-03" db="EMBL/GenBank/DDBJ databases">
        <authorList>
            <person name="Pearce D."/>
        </authorList>
    </citation>
    <scope>NUCLEOTIDE SEQUENCE [LARGE SCALE GENOMIC DNA]</scope>
    <source>
        <strain evidence="7">Msz</strain>
    </source>
</reference>
<keyword evidence="3 6" id="KW-0815">Transposition</keyword>
<evidence type="ECO:0000313" key="8">
    <source>
        <dbReference type="Proteomes" id="UP001162030"/>
    </source>
</evidence>
<dbReference type="PANTHER" id="PTHR33217">
    <property type="entry name" value="TRANSPOSASE FOR INSERTION SEQUENCE ELEMENT IS1081"/>
    <property type="match status" value="1"/>
</dbReference>
<evidence type="ECO:0000256" key="4">
    <source>
        <dbReference type="ARBA" id="ARBA00023125"/>
    </source>
</evidence>
<keyword evidence="5 6" id="KW-0233">DNA recombination</keyword>
<keyword evidence="8" id="KW-1185">Reference proteome</keyword>
<dbReference type="Proteomes" id="UP001162030">
    <property type="component" value="Chromosome"/>
</dbReference>
<keyword evidence="6" id="KW-0814">Transposable element</keyword>
<sequence>MACLEKDRETLLAFYDFPAEHWIHLRTTNPIESTFATVRLRTAKTRGCVSRGSILAMVFMLVKSAERHWRRLNGIPRLAQVIEGVVFKDGVQEDAEKVAA</sequence>
<evidence type="ECO:0000313" key="7">
    <source>
        <dbReference type="EMBL" id="CAI8766221.1"/>
    </source>
</evidence>
<organism evidence="7 8">
    <name type="scientific">Methylocaldum szegediense</name>
    <dbReference type="NCBI Taxonomy" id="73780"/>
    <lineage>
        <taxon>Bacteria</taxon>
        <taxon>Pseudomonadati</taxon>
        <taxon>Pseudomonadota</taxon>
        <taxon>Gammaproteobacteria</taxon>
        <taxon>Methylococcales</taxon>
        <taxon>Methylococcaceae</taxon>
        <taxon>Methylocaldum</taxon>
    </lineage>
</organism>
<name>A0ABM9HY94_9GAMM</name>
<accession>A0ABM9HY94</accession>
<evidence type="ECO:0000256" key="6">
    <source>
        <dbReference type="RuleBase" id="RU365089"/>
    </source>
</evidence>
<dbReference type="EMBL" id="OX458333">
    <property type="protein sequence ID" value="CAI8766221.1"/>
    <property type="molecule type" value="Genomic_DNA"/>
</dbReference>
<dbReference type="PANTHER" id="PTHR33217:SF9">
    <property type="entry name" value="MUTATOR FAMILY TRANSPOSASE"/>
    <property type="match status" value="1"/>
</dbReference>
<evidence type="ECO:0000256" key="2">
    <source>
        <dbReference type="ARBA" id="ARBA00010961"/>
    </source>
</evidence>
<evidence type="ECO:0000256" key="1">
    <source>
        <dbReference type="ARBA" id="ARBA00002190"/>
    </source>
</evidence>
<keyword evidence="4 6" id="KW-0238">DNA-binding</keyword>
<dbReference type="InterPro" id="IPR001207">
    <property type="entry name" value="Transposase_mutator"/>
</dbReference>
<dbReference type="Pfam" id="PF00872">
    <property type="entry name" value="Transposase_mut"/>
    <property type="match status" value="1"/>
</dbReference>
<evidence type="ECO:0000256" key="3">
    <source>
        <dbReference type="ARBA" id="ARBA00022578"/>
    </source>
</evidence>
<evidence type="ECO:0000256" key="5">
    <source>
        <dbReference type="ARBA" id="ARBA00023172"/>
    </source>
</evidence>
<gene>
    <name evidence="7" type="ORF">MSZNOR_0939</name>
</gene>
<comment type="similarity">
    <text evidence="2 6">Belongs to the transposase mutator family.</text>
</comment>
<comment type="function">
    <text evidence="1 6">Required for the transposition of the insertion element.</text>
</comment>
<proteinExistence type="inferred from homology"/>